<dbReference type="Proteomes" id="UP000482960">
    <property type="component" value="Unassembled WGS sequence"/>
</dbReference>
<comment type="caution">
    <text evidence="2">The sequence shown here is derived from an EMBL/GenBank/DDBJ whole genome shotgun (WGS) entry which is preliminary data.</text>
</comment>
<dbReference type="SUPFAM" id="SSF51126">
    <property type="entry name" value="Pectin lyase-like"/>
    <property type="match status" value="1"/>
</dbReference>
<keyword evidence="3" id="KW-1185">Reference proteome</keyword>
<evidence type="ECO:0000259" key="1">
    <source>
        <dbReference type="Pfam" id="PF13229"/>
    </source>
</evidence>
<dbReference type="InterPro" id="IPR012334">
    <property type="entry name" value="Pectin_lyas_fold"/>
</dbReference>
<protein>
    <recommendedName>
        <fullName evidence="1">Right handed beta helix domain-containing protein</fullName>
    </recommendedName>
</protein>
<proteinExistence type="predicted"/>
<dbReference type="InterPro" id="IPR022441">
    <property type="entry name" value="Para_beta_helix_rpt-2"/>
</dbReference>
<dbReference type="AlphaFoldDB" id="A0A6V8KWY9"/>
<gene>
    <name evidence="2" type="ORF">Prum_005730</name>
</gene>
<dbReference type="InterPro" id="IPR039448">
    <property type="entry name" value="Beta_helix"/>
</dbReference>
<reference evidence="2 3" key="2">
    <citation type="submission" date="2020-03" db="EMBL/GenBank/DDBJ databases">
        <authorList>
            <person name="Ichikawa N."/>
            <person name="Kimura A."/>
            <person name="Kitahashi Y."/>
            <person name="Uohara A."/>
        </authorList>
    </citation>
    <scope>NUCLEOTIDE SEQUENCE [LARGE SCALE GENOMIC DNA]</scope>
    <source>
        <strain evidence="2 3">NBRC 108638</strain>
    </source>
</reference>
<evidence type="ECO:0000313" key="3">
    <source>
        <dbReference type="Proteomes" id="UP000482960"/>
    </source>
</evidence>
<organism evidence="2 3">
    <name type="scientific">Phytohabitans rumicis</name>
    <dbReference type="NCBI Taxonomy" id="1076125"/>
    <lineage>
        <taxon>Bacteria</taxon>
        <taxon>Bacillati</taxon>
        <taxon>Actinomycetota</taxon>
        <taxon>Actinomycetes</taxon>
        <taxon>Micromonosporales</taxon>
        <taxon>Micromonosporaceae</taxon>
    </lineage>
</organism>
<dbReference type="NCBIfam" id="TIGR03804">
    <property type="entry name" value="para_beta_helix"/>
    <property type="match status" value="1"/>
</dbReference>
<feature type="domain" description="Right handed beta helix" evidence="1">
    <location>
        <begin position="185"/>
        <end position="344"/>
    </location>
</feature>
<dbReference type="InterPro" id="IPR011050">
    <property type="entry name" value="Pectin_lyase_fold/virulence"/>
</dbReference>
<reference evidence="2 3" key="1">
    <citation type="submission" date="2020-03" db="EMBL/GenBank/DDBJ databases">
        <title>Whole genome shotgun sequence of Phytohabitans rumicis NBRC 108638.</title>
        <authorList>
            <person name="Komaki H."/>
            <person name="Tamura T."/>
        </authorList>
    </citation>
    <scope>NUCLEOTIDE SEQUENCE [LARGE SCALE GENOMIC DNA]</scope>
    <source>
        <strain evidence="2 3">NBRC 108638</strain>
    </source>
</reference>
<dbReference type="Pfam" id="PF13229">
    <property type="entry name" value="Beta_helix"/>
    <property type="match status" value="1"/>
</dbReference>
<dbReference type="Gene3D" id="2.160.20.10">
    <property type="entry name" value="Single-stranded right-handed beta-helix, Pectin lyase-like"/>
    <property type="match status" value="1"/>
</dbReference>
<dbReference type="EMBL" id="BLPG01000001">
    <property type="protein sequence ID" value="GFJ86931.1"/>
    <property type="molecule type" value="Genomic_DNA"/>
</dbReference>
<evidence type="ECO:0000313" key="2">
    <source>
        <dbReference type="EMBL" id="GFJ86931.1"/>
    </source>
</evidence>
<name>A0A6V8KWY9_9ACTN</name>
<sequence length="463" mass="49613">MRIAPGQSIQQEVDARPAGTSFLLAAGVHRLTTVEPKQGNRFYGELGSDCARLTTLSGARLLTGFTHSGSTWAVSGQDQQGQVHGQCSSGWTRCDRPEDVFVNDRPLRHVASLSEVGPGRYFFNYDTDTVYIGDDPAGQRVEIATARHAFGPSADDVVIQGLVIEKYAIPAQMGAIGDQFPRARWRVENNEIRLNHCTGLMLGAGGIARGNHLHDNGQQGFGATGAGVVLEGNEIAGNNYAHVDPGWEAGAMKIQRTQNAVVRSNCVHHNAGPGIWLDIDNTNALIEDNVVFSNDEMGIFFEISQGATIRDNRVGHNGRISPGWLYGANILISTSTNADVHHNYVEVDAAFGNAITVIWQPRVDDNGNPYAGTGSGVHDNEVTFLGGTGVQGAASDFPQGRDQIFATNSFSANTYHVGDPGGAHFAWANDNQLTFAGFQSNGRDTTGRLDTTVTARSWSCGMS</sequence>
<accession>A0A6V8KWY9</accession>